<dbReference type="Ensembl" id="ENSCMIT00000040118.1">
    <property type="protein sequence ID" value="ENSCMIP00000039548.1"/>
    <property type="gene ID" value="ENSCMIG00000016577.1"/>
</dbReference>
<keyword evidence="15 30" id="KW-1133">Transmembrane helix</keyword>
<proteinExistence type="evidence at transcript level"/>
<comment type="pathway">
    <text evidence="4">Lipid metabolism; prostaglandin biosynthesis.</text>
</comment>
<dbReference type="OMA" id="TIAQIPC"/>
<evidence type="ECO:0000313" key="32">
    <source>
        <dbReference type="Ensembl" id="ENSCMIP00000039548.1"/>
    </source>
</evidence>
<dbReference type="Pfam" id="PF01124">
    <property type="entry name" value="MAPEG"/>
    <property type="match status" value="1"/>
</dbReference>
<dbReference type="EC" id="5.3.99.3" evidence="6"/>
<evidence type="ECO:0000256" key="14">
    <source>
        <dbReference type="ARBA" id="ARBA00022832"/>
    </source>
</evidence>
<dbReference type="EC" id="2.5.1.18" evidence="7"/>
<evidence type="ECO:0000256" key="28">
    <source>
        <dbReference type="ARBA" id="ARBA00042173"/>
    </source>
</evidence>
<keyword evidence="19" id="KW-0275">Fatty acid biosynthesis</keyword>
<keyword evidence="18 30" id="KW-0472">Membrane</keyword>
<evidence type="ECO:0000256" key="5">
    <source>
        <dbReference type="ARBA" id="ARBA00010459"/>
    </source>
</evidence>
<dbReference type="SMR" id="V9LCG6"/>
<comment type="catalytic activity">
    <reaction evidence="22">
        <text>prostaglandin G2 = (15S)-15-hydroperoxy-prostaglandin E2</text>
        <dbReference type="Rhea" id="RHEA:64364"/>
        <dbReference type="ChEBI" id="CHEBI:82629"/>
        <dbReference type="ChEBI" id="CHEBI:152564"/>
    </reaction>
    <physiologicalReaction direction="left-to-right" evidence="22">
        <dbReference type="Rhea" id="RHEA:64365"/>
    </physiologicalReaction>
</comment>
<evidence type="ECO:0000256" key="26">
    <source>
        <dbReference type="ARBA" id="ARBA00041613"/>
    </source>
</evidence>
<organism evidence="31">
    <name type="scientific">Callorhinchus milii</name>
    <name type="common">Ghost shark</name>
    <dbReference type="NCBI Taxonomy" id="7868"/>
    <lineage>
        <taxon>Eukaryota</taxon>
        <taxon>Metazoa</taxon>
        <taxon>Chordata</taxon>
        <taxon>Craniata</taxon>
        <taxon>Vertebrata</taxon>
        <taxon>Chondrichthyes</taxon>
        <taxon>Holocephali</taxon>
        <taxon>Chimaeriformes</taxon>
        <taxon>Callorhinchidae</taxon>
        <taxon>Callorhinchus</taxon>
    </lineage>
</organism>
<evidence type="ECO:0000256" key="7">
    <source>
        <dbReference type="ARBA" id="ARBA00012452"/>
    </source>
</evidence>
<evidence type="ECO:0000256" key="6">
    <source>
        <dbReference type="ARBA" id="ARBA00012203"/>
    </source>
</evidence>
<dbReference type="KEGG" id="cmk:103183048"/>
<evidence type="ECO:0000256" key="19">
    <source>
        <dbReference type="ARBA" id="ARBA00023160"/>
    </source>
</evidence>
<dbReference type="FunFam" id="1.20.120.550:FF:000002">
    <property type="entry name" value="Microsomal glutathione S-transferase 1"/>
    <property type="match status" value="1"/>
</dbReference>
<evidence type="ECO:0000256" key="27">
    <source>
        <dbReference type="ARBA" id="ARBA00042011"/>
    </source>
</evidence>
<comment type="function">
    <text evidence="29">Terminal enzyme of the cyclooxygenase (COX)-2-mediated prostaglandin E2 (PGE2) biosynthetic pathway. Catalyzes the glutathione-dependent oxidoreduction of prostaglandin endoperoxide H2 (PGH2) to prostaglandin E2 (PGE2) in response to inflammatory stimuli. Plays a key role in inflammation response, fever and pain. Also catalyzes the oxidoreduction of endocannabinoids into prostaglandin glycerol esters and PGG2 into 15-hydroperoxy-PGE2. In addition, displays low glutathione transferase and glutathione-dependent peroxidase activities, toward 1-chloro-2,4-dinitrobenzene and 5-hydroperoxyicosatetraenoic acid (5-HPETE), respectively.</text>
</comment>
<dbReference type="GeneID" id="103183048"/>
<dbReference type="Proteomes" id="UP000314986">
    <property type="component" value="Unassembled WGS sequence"/>
</dbReference>
<comment type="similarity">
    <text evidence="5">Belongs to the MAPEG family.</text>
</comment>
<dbReference type="InterPro" id="IPR040162">
    <property type="entry name" value="MGST1-like"/>
</dbReference>
<dbReference type="GO" id="GO:0004364">
    <property type="term" value="F:glutathione transferase activity"/>
    <property type="evidence" value="ECO:0007669"/>
    <property type="project" value="UniProtKB-EC"/>
</dbReference>
<keyword evidence="33" id="KW-1185">Reference proteome</keyword>
<reference evidence="33" key="2">
    <citation type="journal article" date="2007" name="PLoS Biol.">
        <title>Survey sequencing and comparative analysis of the elephant shark (Callorhinchus milii) genome.</title>
        <authorList>
            <person name="Venkatesh B."/>
            <person name="Kirkness E.F."/>
            <person name="Loh Y.H."/>
            <person name="Halpern A.L."/>
            <person name="Lee A.P."/>
            <person name="Johnson J."/>
            <person name="Dandona N."/>
            <person name="Viswanathan L.D."/>
            <person name="Tay A."/>
            <person name="Venter J.C."/>
            <person name="Strausberg R.L."/>
            <person name="Brenner S."/>
        </authorList>
    </citation>
    <scope>NUCLEOTIDE SEQUENCE [LARGE SCALE GENOMIC DNA]</scope>
</reference>
<evidence type="ECO:0000256" key="9">
    <source>
        <dbReference type="ARBA" id="ARBA00022501"/>
    </source>
</evidence>
<keyword evidence="11" id="KW-0643">Prostaglandin biosynthesis</keyword>
<evidence type="ECO:0000256" key="4">
    <source>
        <dbReference type="ARBA" id="ARBA00004702"/>
    </source>
</evidence>
<dbReference type="PANTHER" id="PTHR10689">
    <property type="entry name" value="MICROSOMAL GLUTATHIONE S-TRANSFERASE 1"/>
    <property type="match status" value="1"/>
</dbReference>
<evidence type="ECO:0000256" key="2">
    <source>
        <dbReference type="ARBA" id="ARBA00004141"/>
    </source>
</evidence>
<evidence type="ECO:0000313" key="33">
    <source>
        <dbReference type="Proteomes" id="UP000314986"/>
    </source>
</evidence>
<comment type="catalytic activity">
    <reaction evidence="24">
        <text>(5S)-hydroperoxy-(6E,8Z,11Z,14Z)-eicosatetraenoate + 2 glutathione = (5S)-hydroxy-(6E,8Z,11Z,14Z)-eicosatetraenoate + glutathione disulfide + H2O</text>
        <dbReference type="Rhea" id="RHEA:48620"/>
        <dbReference type="ChEBI" id="CHEBI:15377"/>
        <dbReference type="ChEBI" id="CHEBI:57450"/>
        <dbReference type="ChEBI" id="CHEBI:57925"/>
        <dbReference type="ChEBI" id="CHEBI:58297"/>
        <dbReference type="ChEBI" id="CHEBI:90632"/>
    </reaction>
</comment>
<dbReference type="CTD" id="9536"/>
<gene>
    <name evidence="32" type="primary">ptges</name>
</gene>
<evidence type="ECO:0000256" key="20">
    <source>
        <dbReference type="ARBA" id="ARBA00023235"/>
    </source>
</evidence>
<evidence type="ECO:0000256" key="21">
    <source>
        <dbReference type="ARBA" id="ARBA00023931"/>
    </source>
</evidence>
<keyword evidence="8" id="KW-0963">Cytoplasm</keyword>
<keyword evidence="9" id="KW-0644">Prostaglandin metabolism</keyword>
<comment type="catalytic activity">
    <reaction evidence="23">
        <text>2-glyceryl-prostaglandin H2 = 2-glyceryl-prostaglandin E2</text>
        <dbReference type="Rhea" id="RHEA:53324"/>
        <dbReference type="ChEBI" id="CHEBI:85166"/>
        <dbReference type="ChEBI" id="CHEBI:137172"/>
    </reaction>
    <physiologicalReaction direction="left-to-right" evidence="23">
        <dbReference type="Rhea" id="RHEA:53325"/>
    </physiologicalReaction>
</comment>
<evidence type="ECO:0000256" key="16">
    <source>
        <dbReference type="ARBA" id="ARBA00023002"/>
    </source>
</evidence>
<evidence type="ECO:0000256" key="24">
    <source>
        <dbReference type="ARBA" id="ARBA00036848"/>
    </source>
</evidence>
<evidence type="ECO:0000256" key="17">
    <source>
        <dbReference type="ARBA" id="ARBA00023098"/>
    </source>
</evidence>
<evidence type="ECO:0000256" key="29">
    <source>
        <dbReference type="ARBA" id="ARBA00054772"/>
    </source>
</evidence>
<evidence type="ECO:0000256" key="13">
    <source>
        <dbReference type="ARBA" id="ARBA00022692"/>
    </source>
</evidence>
<dbReference type="EMBL" id="JW877115">
    <property type="protein sequence ID" value="AFP09632.1"/>
    <property type="molecule type" value="mRNA"/>
</dbReference>
<keyword evidence="17" id="KW-0443">Lipid metabolism</keyword>
<feature type="transmembrane region" description="Helical" evidence="30">
    <location>
        <begin position="121"/>
        <end position="142"/>
    </location>
</feature>
<evidence type="ECO:0000256" key="22">
    <source>
        <dbReference type="ARBA" id="ARBA00036040"/>
    </source>
</evidence>
<sequence>MNNEVFACFTFYSTLLVVKMYIVAIITGQLRLRRKAFTNPEDALRHGGKQYYRDDPDVERSRRAHRNDMENIFPFLFLGAVYSLMEPNLFVARIHFLVFFVGRLVHTVAYLLPLKAPTRSIAYSIAQIPCGSIALQILFNVATNW</sequence>
<dbReference type="RefSeq" id="XP_007898481.1">
    <property type="nucleotide sequence ID" value="XM_007900290.2"/>
</dbReference>
<comment type="subcellular location">
    <subcellularLocation>
        <location evidence="3">Cytoplasm</location>
        <location evidence="3">Perinuclear region</location>
    </subcellularLocation>
    <subcellularLocation>
        <location evidence="2">Membrane</location>
        <topology evidence="2">Multi-pass membrane protein</topology>
    </subcellularLocation>
</comment>
<dbReference type="PANTHER" id="PTHR10689:SF9">
    <property type="entry name" value="PROSTAGLANDIN E SYNTHASE"/>
    <property type="match status" value="1"/>
</dbReference>
<evidence type="ECO:0000256" key="10">
    <source>
        <dbReference type="ARBA" id="ARBA00022516"/>
    </source>
</evidence>
<reference evidence="32" key="4">
    <citation type="submission" date="2025-05" db="UniProtKB">
        <authorList>
            <consortium name="Ensembl"/>
        </authorList>
    </citation>
    <scope>IDENTIFICATION</scope>
</reference>
<evidence type="ECO:0000256" key="18">
    <source>
        <dbReference type="ARBA" id="ARBA00023136"/>
    </source>
</evidence>
<dbReference type="Gene3D" id="1.20.120.550">
    <property type="entry name" value="Membrane associated eicosanoid/glutathione metabolism-like domain"/>
    <property type="match status" value="1"/>
</dbReference>
<name>V9LCG6_CALMI</name>
<dbReference type="AlphaFoldDB" id="V9LCG6"/>
<feature type="transmembrane region" description="Helical" evidence="30">
    <location>
        <begin position="69"/>
        <end position="85"/>
    </location>
</feature>
<evidence type="ECO:0000256" key="1">
    <source>
        <dbReference type="ARBA" id="ARBA00001955"/>
    </source>
</evidence>
<reference evidence="31 33" key="3">
    <citation type="journal article" date="2014" name="Nature">
        <title>Elephant shark genome provides unique insights into gnathostome evolution.</title>
        <authorList>
            <consortium name="International Elephant Shark Genome Sequencing Consortium"/>
            <person name="Venkatesh B."/>
            <person name="Lee A.P."/>
            <person name="Ravi V."/>
            <person name="Maurya A.K."/>
            <person name="Lian M.M."/>
            <person name="Swann J.B."/>
            <person name="Ohta Y."/>
            <person name="Flajnik M.F."/>
            <person name="Sutoh Y."/>
            <person name="Kasahara M."/>
            <person name="Hoon S."/>
            <person name="Gangu V."/>
            <person name="Roy S.W."/>
            <person name="Irimia M."/>
            <person name="Korzh V."/>
            <person name="Kondrychyn I."/>
            <person name="Lim Z.W."/>
            <person name="Tay B.H."/>
            <person name="Tohari S."/>
            <person name="Kong K.W."/>
            <person name="Ho S."/>
            <person name="Lorente-Galdos B."/>
            <person name="Quilez J."/>
            <person name="Marques-Bonet T."/>
            <person name="Raney B.J."/>
            <person name="Ingham P.W."/>
            <person name="Tay A."/>
            <person name="Hillier L.W."/>
            <person name="Minx P."/>
            <person name="Boehm T."/>
            <person name="Wilson R.K."/>
            <person name="Brenner S."/>
            <person name="Warren W.C."/>
        </authorList>
    </citation>
    <scope>NUCLEOTIDE SEQUENCE</scope>
    <source>
        <tissue evidence="31">Gills</tissue>
    </source>
</reference>
<evidence type="ECO:0000256" key="8">
    <source>
        <dbReference type="ARBA" id="ARBA00022490"/>
    </source>
</evidence>
<dbReference type="GO" id="GO:0048471">
    <property type="term" value="C:perinuclear region of cytoplasm"/>
    <property type="evidence" value="ECO:0007669"/>
    <property type="project" value="UniProtKB-SubCell"/>
</dbReference>
<reference evidence="33" key="1">
    <citation type="journal article" date="2006" name="Science">
        <title>Ancient noncoding elements conserved in the human genome.</title>
        <authorList>
            <person name="Venkatesh B."/>
            <person name="Kirkness E.F."/>
            <person name="Loh Y.H."/>
            <person name="Halpern A.L."/>
            <person name="Lee A.P."/>
            <person name="Johnson J."/>
            <person name="Dandona N."/>
            <person name="Viswanathan L.D."/>
            <person name="Tay A."/>
            <person name="Venter J.C."/>
            <person name="Strausberg R.L."/>
            <person name="Brenner S."/>
        </authorList>
    </citation>
    <scope>NUCLEOTIDE SEQUENCE [LARGE SCALE GENOMIC DNA]</scope>
</reference>
<feature type="transmembrane region" description="Helical" evidence="30">
    <location>
        <begin position="6"/>
        <end position="26"/>
    </location>
</feature>
<dbReference type="GO" id="GO:0050220">
    <property type="term" value="F:prostaglandin-E synthase activity"/>
    <property type="evidence" value="ECO:0007669"/>
    <property type="project" value="UniProtKB-EC"/>
</dbReference>
<keyword evidence="10" id="KW-0444">Lipid biosynthesis</keyword>
<keyword evidence="20" id="KW-0413">Isomerase</keyword>
<evidence type="ECO:0000256" key="3">
    <source>
        <dbReference type="ARBA" id="ARBA00004556"/>
    </source>
</evidence>
<keyword evidence="14" id="KW-0276">Fatty acid metabolism</keyword>
<dbReference type="InterPro" id="IPR001129">
    <property type="entry name" value="Membr-assoc_MAPEG"/>
</dbReference>
<evidence type="ECO:0000256" key="30">
    <source>
        <dbReference type="SAM" id="Phobius"/>
    </source>
</evidence>
<evidence type="ECO:0000256" key="25">
    <source>
        <dbReference type="ARBA" id="ARBA00039926"/>
    </source>
</evidence>
<evidence type="ECO:0000256" key="11">
    <source>
        <dbReference type="ARBA" id="ARBA00022585"/>
    </source>
</evidence>
<dbReference type="OrthoDB" id="193139at2759"/>
<keyword evidence="16" id="KW-0560">Oxidoreductase</keyword>
<dbReference type="InterPro" id="IPR023352">
    <property type="entry name" value="MAPEG-like_dom_sf"/>
</dbReference>
<comment type="catalytic activity">
    <reaction evidence="21">
        <text>prostaglandin H2 = prostaglandin E2</text>
        <dbReference type="Rhea" id="RHEA:12893"/>
        <dbReference type="ChEBI" id="CHEBI:57405"/>
        <dbReference type="ChEBI" id="CHEBI:606564"/>
        <dbReference type="EC" id="5.3.99.3"/>
    </reaction>
    <physiologicalReaction direction="left-to-right" evidence="21">
        <dbReference type="Rhea" id="RHEA:12894"/>
    </physiologicalReaction>
</comment>
<dbReference type="GO" id="GO:0001516">
    <property type="term" value="P:prostaglandin biosynthetic process"/>
    <property type="evidence" value="ECO:0007669"/>
    <property type="project" value="UniProtKB-KW"/>
</dbReference>
<comment type="cofactor">
    <cofactor evidence="1">
        <name>glutathione</name>
        <dbReference type="ChEBI" id="CHEBI:57925"/>
    </cofactor>
</comment>
<dbReference type="STRING" id="7868.ENSCMIP00000039548"/>
<keyword evidence="12" id="KW-0808">Transferase</keyword>
<evidence type="ECO:0000256" key="15">
    <source>
        <dbReference type="ARBA" id="ARBA00022989"/>
    </source>
</evidence>
<protein>
    <recommendedName>
        <fullName evidence="25">Prostaglandin E synthase</fullName>
        <ecNumber evidence="7">2.5.1.18</ecNumber>
        <ecNumber evidence="6">5.3.99.3</ecNumber>
    </recommendedName>
    <alternativeName>
        <fullName evidence="28">Glutathione peroxidase PTGES</fullName>
    </alternativeName>
    <alternativeName>
        <fullName evidence="27">Glutathione transferase PTGES</fullName>
    </alternativeName>
    <alternativeName>
        <fullName evidence="26">Microsomal prostaglandin E synthase 1</fullName>
    </alternativeName>
</protein>
<dbReference type="GeneTree" id="ENSGT00390000011980"/>
<evidence type="ECO:0000256" key="12">
    <source>
        <dbReference type="ARBA" id="ARBA00022679"/>
    </source>
</evidence>
<dbReference type="GO" id="GO:0016020">
    <property type="term" value="C:membrane"/>
    <property type="evidence" value="ECO:0007669"/>
    <property type="project" value="UniProtKB-SubCell"/>
</dbReference>
<keyword evidence="13 30" id="KW-0812">Transmembrane</keyword>
<dbReference type="GO" id="GO:0016491">
    <property type="term" value="F:oxidoreductase activity"/>
    <property type="evidence" value="ECO:0007669"/>
    <property type="project" value="UniProtKB-KW"/>
</dbReference>
<dbReference type="SUPFAM" id="SSF161084">
    <property type="entry name" value="MAPEG domain-like"/>
    <property type="match status" value="1"/>
</dbReference>
<accession>V9LCG6</accession>
<evidence type="ECO:0000313" key="31">
    <source>
        <dbReference type="EMBL" id="AFP09632.1"/>
    </source>
</evidence>
<evidence type="ECO:0000256" key="23">
    <source>
        <dbReference type="ARBA" id="ARBA00036805"/>
    </source>
</evidence>